<dbReference type="SUPFAM" id="SSF49452">
    <property type="entry name" value="Starch-binding domain-like"/>
    <property type="match status" value="1"/>
</dbReference>
<evidence type="ECO:0000259" key="1">
    <source>
        <dbReference type="Pfam" id="PF08308"/>
    </source>
</evidence>
<protein>
    <submittedName>
        <fullName evidence="3">PEGA domain protein</fullName>
    </submittedName>
</protein>
<dbReference type="Gene3D" id="2.60.40.1120">
    <property type="entry name" value="Carboxypeptidase-like, regulatory domain"/>
    <property type="match status" value="1"/>
</dbReference>
<dbReference type="InterPro" id="IPR013229">
    <property type="entry name" value="PEGA"/>
</dbReference>
<evidence type="ECO:0000259" key="2">
    <source>
        <dbReference type="Pfam" id="PF11824"/>
    </source>
</evidence>
<feature type="domain" description="PEGA" evidence="1">
    <location>
        <begin position="1119"/>
        <end position="1173"/>
    </location>
</feature>
<dbReference type="Proteomes" id="UP000005741">
    <property type="component" value="Chromosome"/>
</dbReference>
<feature type="domain" description="DUF3344" evidence="2">
    <location>
        <begin position="493"/>
        <end position="767"/>
    </location>
</feature>
<feature type="domain" description="PEGA" evidence="1">
    <location>
        <begin position="414"/>
        <end position="482"/>
    </location>
</feature>
<dbReference type="InParanoid" id="H1Z419"/>
<dbReference type="Pfam" id="PF11824">
    <property type="entry name" value="DUF3344"/>
    <property type="match status" value="2"/>
</dbReference>
<gene>
    <name evidence="3" type="ORF">Metlim_1597</name>
</gene>
<dbReference type="InterPro" id="IPR021779">
    <property type="entry name" value="DUF3344"/>
</dbReference>
<dbReference type="RefSeq" id="WP_004077454.1">
    <property type="nucleotide sequence ID" value="NZ_CM001436.1"/>
</dbReference>
<dbReference type="Pfam" id="PF08308">
    <property type="entry name" value="PEGA"/>
    <property type="match status" value="5"/>
</dbReference>
<dbReference type="PANTHER" id="PTHR36194">
    <property type="entry name" value="S-LAYER-LIKE PROTEIN"/>
    <property type="match status" value="1"/>
</dbReference>
<reference evidence="3 4" key="1">
    <citation type="submission" date="2011-10" db="EMBL/GenBank/DDBJ databases">
        <title>The Improved High-Quality Draft genome of Methanoplanus limicola DSM 2279.</title>
        <authorList>
            <consortium name="US DOE Joint Genome Institute (JGI-PGF)"/>
            <person name="Lucas S."/>
            <person name="Copeland A."/>
            <person name="Lapidus A."/>
            <person name="Glavina del Rio T."/>
            <person name="Dalin E."/>
            <person name="Tice H."/>
            <person name="Bruce D."/>
            <person name="Goodwin L."/>
            <person name="Pitluck S."/>
            <person name="Peters L."/>
            <person name="Mikhailova N."/>
            <person name="Lu M."/>
            <person name="Kyrpides N."/>
            <person name="Mavromatis K."/>
            <person name="Ivanova N."/>
            <person name="Markowitz V."/>
            <person name="Cheng J.-F."/>
            <person name="Hugenholtz P."/>
            <person name="Woyke T."/>
            <person name="Wu D."/>
            <person name="Wirth R."/>
            <person name="Brambilla E.-M."/>
            <person name="Klenk H.-P."/>
            <person name="Eisen J.A."/>
        </authorList>
    </citation>
    <scope>NUCLEOTIDE SEQUENCE [LARGE SCALE GENOMIC DNA]</scope>
    <source>
        <strain evidence="3 4">DSM 2279</strain>
    </source>
</reference>
<accession>H1Z419</accession>
<feature type="domain" description="PEGA" evidence="1">
    <location>
        <begin position="1263"/>
        <end position="1319"/>
    </location>
</feature>
<feature type="domain" description="PEGA" evidence="1">
    <location>
        <begin position="342"/>
        <end position="402"/>
    </location>
</feature>
<dbReference type="HOGENOM" id="CLU_253953_0_0_2"/>
<dbReference type="GO" id="GO:0030246">
    <property type="term" value="F:carbohydrate binding"/>
    <property type="evidence" value="ECO:0007669"/>
    <property type="project" value="InterPro"/>
</dbReference>
<sequence length="1406" mass="155098">MTRDIKAESEKTSHSHKFGNSREIQNSKIILLFSVFFATLLLFPQAVSADSYVGGKPPETIHDGVVSGGLWFDSLHGPAGSSGQPNSIEKEFSIPEFDNIEWARLYVVVYCGNMQKNYEGIAEVSFNGGEGTRILGTEILDREYVFEMDGGTTPVEVNGHCNRVSSDYLMWYDVADAIKSGDVTAYVSTDKAPGYTGTFDGRIKILTLVVAYNDGDNDEVYYWVNQGHDVHSYYVEDDGKTYEGKTSFDTTDLPEEFSEDPAAYLSAVHLASENGIYTFNNGYLDSNPSQGGYSGSQTWDVTDSVTDFRNSVMTYSRDVDEGAFYKIILAMLSVRYPGEDAGDITVQSIPSGAEIILDGDKTGFNTNFTIKSVETGEHKVSVSLEGYKEPDERTVNVQRGEESVSVFKLVPLTGSVSVSSEPSGAKIYLDGTDTGKITDSELEEILVGEHTVSVSLGGYEPSSKEITVDEDETTDVSFTLTPITNGNEDGTYGYSGKKLNEWKTETLNGGLIIADSGSYSGLLDNGDSKDYQIKASIPENASLKEARLYIYYTWSHDTDKRTGLKPSAEVLFDGSLLLKDASYSDRKGEGVYDYLVQTECFDVTEKFDPENGNLISVKNQGGEDTAFAVYGALLAVVYEDPDAPLITYWIDEGCDAVLASDQFETTSEQCTTTAKFSGNIIQNSINQSSLIIISTAATGENDEDNKIIFNGWEWQNYLKGGASSISQATLDAKALIKNTENLAEIQSYIATENGDYLENRNAFLVVEYDNSKTAESIEEEIKNEYEDLYNYESTEFSPSSSPGSYPAKYLITTKNGYSEPVQITHDNGTLTLIISQGSRIEDSFGYTVNQVLIREETIKNETLWKYTIGPIGSGSDIPIRLNGAFRASNSGTDYESDSGEYEYKYSLLRHSSEEETEEISATFIDGSFSALINNFGTYELIRSKSLINQSDEKEDATPESSQFYKNLFLNGINYLFNKDVIGNHSATEILYNKSKEKGNKALIQTRENISCLYEKAVVRERLDLSAQLFNLSVYSNPSGAGIYVDGDYTGKTTPVVINDLAGGKHSISLISSGYKTLVEKIFLTGDSELTFDLDSGNNHLLEEKKDESIATYNDLPDVGGIYVTSSIEGADVYIDGYNTGMTTPAVFNGLGSGKHTVKIKKGKIEFNNDKIKIQVVKNRITRVQFDNANHYYLNAEVVSDSYEDLPFTVNGRPPEYEIPKTAEVNLGYSFITILNNGTYLSHSINVFSDDETEKINPRDYRFGKVFVDSVPAGAEIYVDGFATGYSTPYSIDNISDGRHIISVSRPGYIDEEKEILFAPDISDIDKSVKFILKPYLYGSLEVTSTPPGAKIYLYGKNTGEVTPQIFRYMDLGAIDIRIVGDNNAVLREDVIIEPYSLTRCNVTLSG</sequence>
<dbReference type="InterPro" id="IPR013784">
    <property type="entry name" value="Carb-bd-like_fold"/>
</dbReference>
<proteinExistence type="predicted"/>
<dbReference type="STRING" id="937775.Metlim_1597"/>
<dbReference type="OrthoDB" id="148374at2157"/>
<feature type="domain" description="DUF3344" evidence="2">
    <location>
        <begin position="51"/>
        <end position="335"/>
    </location>
</feature>
<feature type="domain" description="PEGA" evidence="1">
    <location>
        <begin position="1030"/>
        <end position="1093"/>
    </location>
</feature>
<dbReference type="EMBL" id="CM001436">
    <property type="protein sequence ID" value="EHQ35698.1"/>
    <property type="molecule type" value="Genomic_DNA"/>
</dbReference>
<dbReference type="PANTHER" id="PTHR36194:SF1">
    <property type="entry name" value="S-LAYER-LIKE PROTEIN"/>
    <property type="match status" value="1"/>
</dbReference>
<evidence type="ECO:0000313" key="3">
    <source>
        <dbReference type="EMBL" id="EHQ35698.1"/>
    </source>
</evidence>
<organism evidence="3 4">
    <name type="scientific">Methanoplanus limicola DSM 2279</name>
    <dbReference type="NCBI Taxonomy" id="937775"/>
    <lineage>
        <taxon>Archaea</taxon>
        <taxon>Methanobacteriati</taxon>
        <taxon>Methanobacteriota</taxon>
        <taxon>Stenosarchaea group</taxon>
        <taxon>Methanomicrobia</taxon>
        <taxon>Methanomicrobiales</taxon>
        <taxon>Methanomicrobiaceae</taxon>
        <taxon>Methanoplanus</taxon>
    </lineage>
</organism>
<keyword evidence="4" id="KW-1185">Reference proteome</keyword>
<name>H1Z419_9EURY</name>
<evidence type="ECO:0000313" key="4">
    <source>
        <dbReference type="Proteomes" id="UP000005741"/>
    </source>
</evidence>